<dbReference type="PANTHER" id="PTHR10851:SF0">
    <property type="entry name" value="PYRIDOXINE-5'-PHOSPHATE OXIDASE"/>
    <property type="match status" value="1"/>
</dbReference>
<evidence type="ECO:0000313" key="9">
    <source>
        <dbReference type="Proteomes" id="UP001157034"/>
    </source>
</evidence>
<evidence type="ECO:0000313" key="8">
    <source>
        <dbReference type="EMBL" id="GMA96872.1"/>
    </source>
</evidence>
<proteinExistence type="inferred from homology"/>
<keyword evidence="5" id="KW-0560">Oxidoreductase</keyword>
<comment type="caution">
    <text evidence="8">The sequence shown here is derived from an EMBL/GenBank/DDBJ whole genome shotgun (WGS) entry which is preliminary data.</text>
</comment>
<dbReference type="InterPro" id="IPR011576">
    <property type="entry name" value="Pyridox_Oxase_N"/>
</dbReference>
<protein>
    <submittedName>
        <fullName evidence="8">Pyridoxamine 5'-phosphate oxidase</fullName>
    </submittedName>
</protein>
<dbReference type="Pfam" id="PF01243">
    <property type="entry name" value="PNPOx_N"/>
    <property type="match status" value="1"/>
</dbReference>
<feature type="domain" description="Pyridoxine 5'-phosphate oxidase dimerisation C-terminal" evidence="7">
    <location>
        <begin position="176"/>
        <end position="213"/>
    </location>
</feature>
<gene>
    <name evidence="8" type="primary">pdxH</name>
    <name evidence="8" type="ORF">GCM10025881_36960</name>
</gene>
<dbReference type="InterPro" id="IPR012349">
    <property type="entry name" value="Split_barrel_FMN-bd"/>
</dbReference>
<evidence type="ECO:0000256" key="5">
    <source>
        <dbReference type="ARBA" id="ARBA00023002"/>
    </source>
</evidence>
<keyword evidence="4" id="KW-0288">FMN</keyword>
<dbReference type="InterPro" id="IPR000659">
    <property type="entry name" value="Pyridox_Oxase"/>
</dbReference>
<reference evidence="9" key="1">
    <citation type="journal article" date="2019" name="Int. J. Syst. Evol. Microbiol.">
        <title>The Global Catalogue of Microorganisms (GCM) 10K type strain sequencing project: providing services to taxonomists for standard genome sequencing and annotation.</title>
        <authorList>
            <consortium name="The Broad Institute Genomics Platform"/>
            <consortium name="The Broad Institute Genome Sequencing Center for Infectious Disease"/>
            <person name="Wu L."/>
            <person name="Ma J."/>
        </authorList>
    </citation>
    <scope>NUCLEOTIDE SEQUENCE [LARGE SCALE GENOMIC DNA]</scope>
    <source>
        <strain evidence="9">NBRC 108894</strain>
    </source>
</reference>
<accession>A0ABQ6KEN8</accession>
<evidence type="ECO:0000259" key="7">
    <source>
        <dbReference type="Pfam" id="PF10590"/>
    </source>
</evidence>
<organism evidence="8 9">
    <name type="scientific">Pseudolysinimonas kribbensis</name>
    <dbReference type="NCBI Taxonomy" id="433641"/>
    <lineage>
        <taxon>Bacteria</taxon>
        <taxon>Bacillati</taxon>
        <taxon>Actinomycetota</taxon>
        <taxon>Actinomycetes</taxon>
        <taxon>Micrococcales</taxon>
        <taxon>Microbacteriaceae</taxon>
        <taxon>Pseudolysinimonas</taxon>
    </lineage>
</organism>
<dbReference type="Pfam" id="PF10590">
    <property type="entry name" value="PNP_phzG_C"/>
    <property type="match status" value="1"/>
</dbReference>
<evidence type="ECO:0000256" key="2">
    <source>
        <dbReference type="ARBA" id="ARBA00007301"/>
    </source>
</evidence>
<dbReference type="Gene3D" id="2.30.110.10">
    <property type="entry name" value="Electron Transport, Fmn-binding Protein, Chain A"/>
    <property type="match status" value="1"/>
</dbReference>
<evidence type="ECO:0000256" key="1">
    <source>
        <dbReference type="ARBA" id="ARBA00001917"/>
    </source>
</evidence>
<dbReference type="PANTHER" id="PTHR10851">
    <property type="entry name" value="PYRIDOXINE-5-PHOSPHATE OXIDASE"/>
    <property type="match status" value="1"/>
</dbReference>
<comment type="cofactor">
    <cofactor evidence="1">
        <name>FMN</name>
        <dbReference type="ChEBI" id="CHEBI:58210"/>
    </cofactor>
</comment>
<comment type="similarity">
    <text evidence="2">Belongs to the pyridoxamine 5'-phosphate oxidase family.</text>
</comment>
<name>A0ABQ6KEN8_9MICO</name>
<keyword evidence="9" id="KW-1185">Reference proteome</keyword>
<dbReference type="InterPro" id="IPR019576">
    <property type="entry name" value="Pyridoxamine_oxidase_dimer_C"/>
</dbReference>
<sequence length="216" mass="23659">MPTLRERLRAVPSVTGSAPVFDPASAPDDPRLLLLDWLDDALDAGVLEPLAITLATMGADGADARVLMLKDVTASGELEIATTAEAAKSRQLELEPRCAVSVYWRERARAIRMRGVAHRASAADAAADFLARSPHSRALVLAGRQGEPIDPAERAHAVAEAEERIAREPGLIAENWVLWRVDPTAYEFWQGDAGRDHIRVRYEKDDAGWRHERVGA</sequence>
<evidence type="ECO:0000256" key="4">
    <source>
        <dbReference type="ARBA" id="ARBA00022643"/>
    </source>
</evidence>
<keyword evidence="3" id="KW-0285">Flavoprotein</keyword>
<evidence type="ECO:0000259" key="6">
    <source>
        <dbReference type="Pfam" id="PF01243"/>
    </source>
</evidence>
<dbReference type="SUPFAM" id="SSF50475">
    <property type="entry name" value="FMN-binding split barrel"/>
    <property type="match status" value="1"/>
</dbReference>
<dbReference type="EMBL" id="BSVB01000001">
    <property type="protein sequence ID" value="GMA96872.1"/>
    <property type="molecule type" value="Genomic_DNA"/>
</dbReference>
<feature type="domain" description="Pyridoxamine 5'-phosphate oxidase N-terminal" evidence="6">
    <location>
        <begin position="38"/>
        <end position="151"/>
    </location>
</feature>
<evidence type="ECO:0000256" key="3">
    <source>
        <dbReference type="ARBA" id="ARBA00022630"/>
    </source>
</evidence>
<dbReference type="Proteomes" id="UP001157034">
    <property type="component" value="Unassembled WGS sequence"/>
</dbReference>
<dbReference type="RefSeq" id="WP_284255362.1">
    <property type="nucleotide sequence ID" value="NZ_BAAAQO010000004.1"/>
</dbReference>